<dbReference type="NCBIfam" id="NF033379">
    <property type="entry name" value="FrucBisAld_I"/>
    <property type="match status" value="1"/>
</dbReference>
<sequence>MNNLVETARLMLADPKGLLAMDESPGTCNKRFAQAGIEQTEESRRRYRELILTTPGLADYVSGVILHDETIRQSRADGTPFVKLISDAGIIAGVKVDTGAKDLAGHTGEKITEGLDGLRERLRDYFAMGARFAKWRAVIALGDSLPTNACIDANAHALARYAALCQDAGLVAIVEPEVLMEGDHSLARCQRATEQVLRAVFEQLYVQNVALDAIILKPNMVLPGLSCHVQPSADKVADATIQAFRRVVPAATAGIAFLSGGQSGELASVRLNAMNAKFKAPSAAAPWPLTFSFSRALQHPALGIWAGKDANTEAAQRALLHRAKCNSAARRGQYAPSMEVS</sequence>
<evidence type="ECO:0000256" key="1">
    <source>
        <dbReference type="ARBA" id="ARBA00000441"/>
    </source>
</evidence>
<proteinExistence type="inferred from homology"/>
<evidence type="ECO:0000256" key="6">
    <source>
        <dbReference type="ARBA" id="ARBA00023239"/>
    </source>
</evidence>
<evidence type="ECO:0000256" key="8">
    <source>
        <dbReference type="ARBA" id="ARBA00072515"/>
    </source>
</evidence>
<evidence type="ECO:0000313" key="10">
    <source>
        <dbReference type="Proteomes" id="UP000239089"/>
    </source>
</evidence>
<dbReference type="Gene3D" id="3.20.20.70">
    <property type="entry name" value="Aldolase class I"/>
    <property type="match status" value="1"/>
</dbReference>
<keyword evidence="5" id="KW-0324">Glycolysis</keyword>
<organism evidence="9 10">
    <name type="scientific">Rhodoblastus sphagnicola</name>
    <dbReference type="NCBI Taxonomy" id="333368"/>
    <lineage>
        <taxon>Bacteria</taxon>
        <taxon>Pseudomonadati</taxon>
        <taxon>Pseudomonadota</taxon>
        <taxon>Alphaproteobacteria</taxon>
        <taxon>Hyphomicrobiales</taxon>
        <taxon>Rhodoblastaceae</taxon>
        <taxon>Rhodoblastus</taxon>
    </lineage>
</organism>
<dbReference type="RefSeq" id="WP_104510460.1">
    <property type="nucleotide sequence ID" value="NZ_JACIGC010000004.1"/>
</dbReference>
<evidence type="ECO:0000256" key="5">
    <source>
        <dbReference type="ARBA" id="ARBA00023152"/>
    </source>
</evidence>
<evidence type="ECO:0000256" key="7">
    <source>
        <dbReference type="ARBA" id="ARBA00029799"/>
    </source>
</evidence>
<keyword evidence="6" id="KW-0456">Lyase</keyword>
<comment type="similarity">
    <text evidence="3">Belongs to the class I fructose-bisphosphate aldolase family.</text>
</comment>
<evidence type="ECO:0000256" key="4">
    <source>
        <dbReference type="ARBA" id="ARBA00013068"/>
    </source>
</evidence>
<dbReference type="OrthoDB" id="9793595at2"/>
<dbReference type="InterPro" id="IPR000741">
    <property type="entry name" value="FBA_I"/>
</dbReference>
<evidence type="ECO:0000313" key="9">
    <source>
        <dbReference type="EMBL" id="PPQ26343.1"/>
    </source>
</evidence>
<dbReference type="InterPro" id="IPR013785">
    <property type="entry name" value="Aldolase_TIM"/>
</dbReference>
<dbReference type="UniPathway" id="UPA00109">
    <property type="reaction ID" value="UER00183"/>
</dbReference>
<evidence type="ECO:0000256" key="3">
    <source>
        <dbReference type="ARBA" id="ARBA00010387"/>
    </source>
</evidence>
<dbReference type="SUPFAM" id="SSF51569">
    <property type="entry name" value="Aldolase"/>
    <property type="match status" value="1"/>
</dbReference>
<keyword evidence="10" id="KW-1185">Reference proteome</keyword>
<comment type="catalytic activity">
    <reaction evidence="1">
        <text>beta-D-fructose 1,6-bisphosphate = D-glyceraldehyde 3-phosphate + dihydroxyacetone phosphate</text>
        <dbReference type="Rhea" id="RHEA:14729"/>
        <dbReference type="ChEBI" id="CHEBI:32966"/>
        <dbReference type="ChEBI" id="CHEBI:57642"/>
        <dbReference type="ChEBI" id="CHEBI:59776"/>
        <dbReference type="EC" id="4.1.2.13"/>
    </reaction>
</comment>
<dbReference type="GO" id="GO:0004332">
    <property type="term" value="F:fructose-bisphosphate aldolase activity"/>
    <property type="evidence" value="ECO:0007669"/>
    <property type="project" value="UniProtKB-EC"/>
</dbReference>
<evidence type="ECO:0000256" key="2">
    <source>
        <dbReference type="ARBA" id="ARBA00004714"/>
    </source>
</evidence>
<dbReference type="Proteomes" id="UP000239089">
    <property type="component" value="Unassembled WGS sequence"/>
</dbReference>
<comment type="pathway">
    <text evidence="2">Carbohydrate degradation; glycolysis; D-glyceraldehyde 3-phosphate and glycerone phosphate from D-glucose: step 4/4.</text>
</comment>
<dbReference type="GO" id="GO:0006096">
    <property type="term" value="P:glycolytic process"/>
    <property type="evidence" value="ECO:0007669"/>
    <property type="project" value="UniProtKB-UniPathway"/>
</dbReference>
<dbReference type="PANTHER" id="PTHR11627">
    <property type="entry name" value="FRUCTOSE-BISPHOSPHATE ALDOLASE"/>
    <property type="match status" value="1"/>
</dbReference>
<name>A0A2S6MVE9_9HYPH</name>
<comment type="caution">
    <text evidence="9">The sequence shown here is derived from an EMBL/GenBank/DDBJ whole genome shotgun (WGS) entry which is preliminary data.</text>
</comment>
<protein>
    <recommendedName>
        <fullName evidence="8">Probable fructose-bisphosphate aldolase class 1</fullName>
        <ecNumber evidence="4">4.1.2.13</ecNumber>
    </recommendedName>
    <alternativeName>
        <fullName evidence="7">Fructose-bisphosphate aldolase class I</fullName>
    </alternativeName>
</protein>
<dbReference type="EC" id="4.1.2.13" evidence="4"/>
<dbReference type="AlphaFoldDB" id="A0A2S6MVE9"/>
<dbReference type="FunFam" id="3.20.20.70:FF:000140">
    <property type="entry name" value="Fructose-bisphosphate aldolase"/>
    <property type="match status" value="1"/>
</dbReference>
<dbReference type="EMBL" id="NHSJ01000134">
    <property type="protein sequence ID" value="PPQ26343.1"/>
    <property type="molecule type" value="Genomic_DNA"/>
</dbReference>
<reference evidence="9 10" key="1">
    <citation type="journal article" date="2018" name="Arch. Microbiol.">
        <title>New insights into the metabolic potential of the phototrophic purple bacterium Rhodopila globiformis DSM 161(T) from its draft genome sequence and evidence for a vanadium-dependent nitrogenase.</title>
        <authorList>
            <person name="Imhoff J.F."/>
            <person name="Rahn T."/>
            <person name="Kunzel S."/>
            <person name="Neulinger S.C."/>
        </authorList>
    </citation>
    <scope>NUCLEOTIDE SEQUENCE [LARGE SCALE GENOMIC DNA]</scope>
    <source>
        <strain evidence="9 10">DSM 16996</strain>
    </source>
</reference>
<dbReference type="Pfam" id="PF00274">
    <property type="entry name" value="Glycolytic"/>
    <property type="match status" value="1"/>
</dbReference>
<accession>A0A2S6MVE9</accession>
<gene>
    <name evidence="9" type="ORF">CCR94_22110</name>
</gene>